<evidence type="ECO:0000313" key="2">
    <source>
        <dbReference type="EMBL" id="CAG8797545.1"/>
    </source>
</evidence>
<reference evidence="2" key="1">
    <citation type="submission" date="2021-06" db="EMBL/GenBank/DDBJ databases">
        <authorList>
            <person name="Kallberg Y."/>
            <person name="Tangrot J."/>
            <person name="Rosling A."/>
        </authorList>
    </citation>
    <scope>NUCLEOTIDE SEQUENCE</scope>
    <source>
        <strain evidence="2">FL966</strain>
    </source>
</reference>
<feature type="region of interest" description="Disordered" evidence="1">
    <location>
        <begin position="54"/>
        <end position="74"/>
    </location>
</feature>
<comment type="caution">
    <text evidence="2">The sequence shown here is derived from an EMBL/GenBank/DDBJ whole genome shotgun (WGS) entry which is preliminary data.</text>
</comment>
<evidence type="ECO:0000256" key="1">
    <source>
        <dbReference type="SAM" id="MobiDB-lite"/>
    </source>
</evidence>
<feature type="compositionally biased region" description="Polar residues" evidence="1">
    <location>
        <begin position="54"/>
        <end position="65"/>
    </location>
</feature>
<dbReference type="EMBL" id="CAJVQA010029678">
    <property type="protein sequence ID" value="CAG8797545.1"/>
    <property type="molecule type" value="Genomic_DNA"/>
</dbReference>
<accession>A0A9N9JV30</accession>
<evidence type="ECO:0000313" key="3">
    <source>
        <dbReference type="Proteomes" id="UP000789759"/>
    </source>
</evidence>
<sequence length="101" mass="11536">MIPNKKRKNQEPPKNLKRLRKLNDNYAFQSSKPIESFNENTETTSENKEYISDVNDNSLQDSNSIPDGHRPLSKASASKLASEVWNYFRPSEHIETGNLVG</sequence>
<keyword evidence="3" id="KW-1185">Reference proteome</keyword>
<feature type="non-terminal residue" evidence="2">
    <location>
        <position position="101"/>
    </location>
</feature>
<dbReference type="Proteomes" id="UP000789759">
    <property type="component" value="Unassembled WGS sequence"/>
</dbReference>
<gene>
    <name evidence="2" type="ORF">CPELLU_LOCUS17452</name>
</gene>
<feature type="region of interest" description="Disordered" evidence="1">
    <location>
        <begin position="27"/>
        <end position="46"/>
    </location>
</feature>
<proteinExistence type="predicted"/>
<dbReference type="AlphaFoldDB" id="A0A9N9JV30"/>
<protein>
    <submittedName>
        <fullName evidence="2">9640_t:CDS:1</fullName>
    </submittedName>
</protein>
<organism evidence="2 3">
    <name type="scientific">Cetraspora pellucida</name>
    <dbReference type="NCBI Taxonomy" id="1433469"/>
    <lineage>
        <taxon>Eukaryota</taxon>
        <taxon>Fungi</taxon>
        <taxon>Fungi incertae sedis</taxon>
        <taxon>Mucoromycota</taxon>
        <taxon>Glomeromycotina</taxon>
        <taxon>Glomeromycetes</taxon>
        <taxon>Diversisporales</taxon>
        <taxon>Gigasporaceae</taxon>
        <taxon>Cetraspora</taxon>
    </lineage>
</organism>
<name>A0A9N9JV30_9GLOM</name>